<protein>
    <submittedName>
        <fullName evidence="3">Uncharacterized protein LOC109706315 isoform X1</fullName>
    </submittedName>
</protein>
<dbReference type="Pfam" id="PF12738">
    <property type="entry name" value="PTCB-BRCT"/>
    <property type="match status" value="1"/>
</dbReference>
<gene>
    <name evidence="3" type="primary">LOC109706315</name>
</gene>
<dbReference type="RefSeq" id="XP_020082686.1">
    <property type="nucleotide sequence ID" value="XM_020227097.1"/>
</dbReference>
<reference evidence="3" key="2">
    <citation type="submission" date="2025-08" db="UniProtKB">
        <authorList>
            <consortium name="RefSeq"/>
        </authorList>
    </citation>
    <scope>IDENTIFICATION</scope>
    <source>
        <tissue evidence="3">Leaf</tissue>
    </source>
</reference>
<feature type="domain" description="BRCT" evidence="1">
    <location>
        <begin position="215"/>
        <end position="303"/>
    </location>
</feature>
<name>A0A6P5EGV5_ANACO</name>
<dbReference type="GeneID" id="109706315"/>
<dbReference type="PANTHER" id="PTHR47576">
    <property type="entry name" value="BRCT DOMAIN DNA REPAIR PROTEIN-RELATED"/>
    <property type="match status" value="1"/>
</dbReference>
<reference evidence="2" key="1">
    <citation type="journal article" date="2015" name="Nat. Genet.">
        <title>The pineapple genome and the evolution of CAM photosynthesis.</title>
        <authorList>
            <person name="Ming R."/>
            <person name="VanBuren R."/>
            <person name="Wai C.M."/>
            <person name="Tang H."/>
            <person name="Schatz M.C."/>
            <person name="Bowers J.E."/>
            <person name="Lyons E."/>
            <person name="Wang M.L."/>
            <person name="Chen J."/>
            <person name="Biggers E."/>
            <person name="Zhang J."/>
            <person name="Huang L."/>
            <person name="Zhang L."/>
            <person name="Miao W."/>
            <person name="Zhang J."/>
            <person name="Ye Z."/>
            <person name="Miao C."/>
            <person name="Lin Z."/>
            <person name="Wang H."/>
            <person name="Zhou H."/>
            <person name="Yim W.C."/>
            <person name="Priest H.D."/>
            <person name="Zheng C."/>
            <person name="Woodhouse M."/>
            <person name="Edger P.P."/>
            <person name="Guyot R."/>
            <person name="Guo H.B."/>
            <person name="Guo H."/>
            <person name="Zheng G."/>
            <person name="Singh R."/>
            <person name="Sharma A."/>
            <person name="Min X."/>
            <person name="Zheng Y."/>
            <person name="Lee H."/>
            <person name="Gurtowski J."/>
            <person name="Sedlazeck F.J."/>
            <person name="Harkess A."/>
            <person name="McKain M.R."/>
            <person name="Liao Z."/>
            <person name="Fang J."/>
            <person name="Liu J."/>
            <person name="Zhang X."/>
            <person name="Zhang Q."/>
            <person name="Hu W."/>
            <person name="Qin Y."/>
            <person name="Wang K."/>
            <person name="Chen L.Y."/>
            <person name="Shirley N."/>
            <person name="Lin Y.R."/>
            <person name="Liu L.Y."/>
            <person name="Hernandez A.G."/>
            <person name="Wright C.L."/>
            <person name="Bulone V."/>
            <person name="Tuskan G.A."/>
            <person name="Heath K."/>
            <person name="Zee F."/>
            <person name="Moore P.H."/>
            <person name="Sunkar R."/>
            <person name="Leebens-Mack J.H."/>
            <person name="Mockler T."/>
            <person name="Bennetzen J.L."/>
            <person name="Freeling M."/>
            <person name="Sankoff D."/>
            <person name="Paterson A.H."/>
            <person name="Zhu X."/>
            <person name="Yang X."/>
            <person name="Smith J.A."/>
            <person name="Cushman J.C."/>
            <person name="Paull R.E."/>
            <person name="Yu Q."/>
        </authorList>
    </citation>
    <scope>NUCLEOTIDE SEQUENCE [LARGE SCALE GENOMIC DNA]</scope>
    <source>
        <strain evidence="2">cv. F153</strain>
    </source>
</reference>
<proteinExistence type="predicted"/>
<organism evidence="2 3">
    <name type="scientific">Ananas comosus</name>
    <name type="common">Pineapple</name>
    <name type="synonym">Ananas ananas</name>
    <dbReference type="NCBI Taxonomy" id="4615"/>
    <lineage>
        <taxon>Eukaryota</taxon>
        <taxon>Viridiplantae</taxon>
        <taxon>Streptophyta</taxon>
        <taxon>Embryophyta</taxon>
        <taxon>Tracheophyta</taxon>
        <taxon>Spermatophyta</taxon>
        <taxon>Magnoliopsida</taxon>
        <taxon>Liliopsida</taxon>
        <taxon>Poales</taxon>
        <taxon>Bromeliaceae</taxon>
        <taxon>Bromelioideae</taxon>
        <taxon>Ananas</taxon>
    </lineage>
</organism>
<dbReference type="InterPro" id="IPR001357">
    <property type="entry name" value="BRCT_dom"/>
</dbReference>
<dbReference type="Proteomes" id="UP000515123">
    <property type="component" value="Linkage group 2"/>
</dbReference>
<keyword evidence="2" id="KW-1185">Reference proteome</keyword>
<dbReference type="OrthoDB" id="251770at2759"/>
<evidence type="ECO:0000259" key="1">
    <source>
        <dbReference type="PROSITE" id="PS50172"/>
    </source>
</evidence>
<dbReference type="Gene3D" id="3.40.50.10190">
    <property type="entry name" value="BRCT domain"/>
    <property type="match status" value="1"/>
</dbReference>
<dbReference type="SUPFAM" id="SSF52113">
    <property type="entry name" value="BRCT domain"/>
    <property type="match status" value="2"/>
</dbReference>
<evidence type="ECO:0000313" key="3">
    <source>
        <dbReference type="RefSeq" id="XP_020082686.1"/>
    </source>
</evidence>
<accession>A0A6P5EGV5</accession>
<dbReference type="CDD" id="cd17731">
    <property type="entry name" value="BRCT_TopBP1_rpt2_like"/>
    <property type="match status" value="1"/>
</dbReference>
<dbReference type="PANTHER" id="PTHR47576:SF2">
    <property type="entry name" value="BRCT DOMAIN DNA REPAIR PROTEIN-RELATED"/>
    <property type="match status" value="1"/>
</dbReference>
<dbReference type="PROSITE" id="PS50172">
    <property type="entry name" value="BRCT"/>
    <property type="match status" value="2"/>
</dbReference>
<evidence type="ECO:0000313" key="2">
    <source>
        <dbReference type="Proteomes" id="UP000515123"/>
    </source>
</evidence>
<feature type="domain" description="BRCT" evidence="1">
    <location>
        <begin position="68"/>
        <end position="160"/>
    </location>
</feature>
<dbReference type="InterPro" id="IPR059215">
    <property type="entry name" value="BRCT2_TopBP1-like"/>
</dbReference>
<dbReference type="InterPro" id="IPR036420">
    <property type="entry name" value="BRCT_dom_sf"/>
</dbReference>
<dbReference type="SMART" id="SM00292">
    <property type="entry name" value="BRCT"/>
    <property type="match status" value="2"/>
</dbReference>
<sequence>MRFNFGVKLKPLANAWKESVVVMAGGRVQVISSRGCSRLFVGASVPSLCSLSSTDMMSSASSSVPLLESTGPFSGLVICVTGLSKEARDQVKTATEKLGGQYSASLHPKCTHLVVQSFGGRKLEHALKHGARNGLLVITLAWLVDSVRRNVRLNESLYSVKNIGENGFPLGEFNRLVGLPGSEKSCLPVMAFEDHKFSNTARQHQLESTRKELKTAGSVFSNDSIYIDSDISGELKEKLVDAASREGAKMLEHWFIGCQANYVVCEGPSIQKYIGHSNNVVTPLWILKTVKEKSLQRLVHFSSDLARQVAMILENVSVSREETNGGSVCPVASNSKKSLPTCKGIKESLEERQKITDLAKLGVRNRRCHRMQTCQIPIHPITPSSLLDTICWSISEPTSSACVYTDSSWSEDVNEQQTISSFDVRGDATDAELSSENFSRPLKESEKREVIFKNHFLTILFPVDRFSELGPLSRTFFSNGGFTRMQVLDYIYSFYQENMLENEIEVAIHTDSRHADRLRSLYASEESVERGYISFKRIDFMGSRRSFEVLKRLSGETNCNVYELLIRA</sequence>
<dbReference type="AlphaFoldDB" id="A0A6P5EGV5"/>